<organism evidence="2 3">
    <name type="scientific">Sphingobium tyrosinilyticum</name>
    <dbReference type="NCBI Taxonomy" id="2715436"/>
    <lineage>
        <taxon>Bacteria</taxon>
        <taxon>Pseudomonadati</taxon>
        <taxon>Pseudomonadota</taxon>
        <taxon>Alphaproteobacteria</taxon>
        <taxon>Sphingomonadales</taxon>
        <taxon>Sphingomonadaceae</taxon>
        <taxon>Sphingobium</taxon>
    </lineage>
</organism>
<evidence type="ECO:0000313" key="2">
    <source>
        <dbReference type="EMBL" id="MFC4594053.1"/>
    </source>
</evidence>
<keyword evidence="3" id="KW-1185">Reference proteome</keyword>
<evidence type="ECO:0000313" key="3">
    <source>
        <dbReference type="Proteomes" id="UP001595957"/>
    </source>
</evidence>
<feature type="signal peptide" evidence="1">
    <location>
        <begin position="1"/>
        <end position="25"/>
    </location>
</feature>
<proteinExistence type="predicted"/>
<evidence type="ECO:0000256" key="1">
    <source>
        <dbReference type="SAM" id="SignalP"/>
    </source>
</evidence>
<keyword evidence="1" id="KW-0732">Signal</keyword>
<name>A0ABV9EY09_9SPHN</name>
<accession>A0ABV9EY09</accession>
<dbReference type="InterPro" id="IPR030972">
    <property type="entry name" value="UrcA_uranyl"/>
</dbReference>
<protein>
    <submittedName>
        <fullName evidence="2">UrcA family protein</fullName>
    </submittedName>
</protein>
<reference evidence="3" key="1">
    <citation type="journal article" date="2019" name="Int. J. Syst. Evol. Microbiol.">
        <title>The Global Catalogue of Microorganisms (GCM) 10K type strain sequencing project: providing services to taxonomists for standard genome sequencing and annotation.</title>
        <authorList>
            <consortium name="The Broad Institute Genomics Platform"/>
            <consortium name="The Broad Institute Genome Sequencing Center for Infectious Disease"/>
            <person name="Wu L."/>
            <person name="Ma J."/>
        </authorList>
    </citation>
    <scope>NUCLEOTIDE SEQUENCE [LARGE SCALE GENOMIC DNA]</scope>
    <source>
        <strain evidence="3">NBRC 103632</strain>
    </source>
</reference>
<sequence length="111" mass="11725">MTRKTLAAFAAAMTLALPAAAPAFSNDMNVIVDGRAGTETRSVVVPVADLNLASAHGARLADSRITRAAKQVCGWLNGSIQQPTREFRACYGAALDDARNDLESLAQQHQS</sequence>
<dbReference type="NCBIfam" id="TIGR04433">
    <property type="entry name" value="UrcA_uranyl"/>
    <property type="match status" value="1"/>
</dbReference>
<dbReference type="RefSeq" id="WP_066525651.1">
    <property type="nucleotide sequence ID" value="NZ_JBHSFZ010000011.1"/>
</dbReference>
<gene>
    <name evidence="2" type="ORF">ACFO3E_07595</name>
</gene>
<dbReference type="Proteomes" id="UP001595957">
    <property type="component" value="Unassembled WGS sequence"/>
</dbReference>
<feature type="chain" id="PRO_5047028480" evidence="1">
    <location>
        <begin position="26"/>
        <end position="111"/>
    </location>
</feature>
<dbReference type="EMBL" id="JBHSFZ010000011">
    <property type="protein sequence ID" value="MFC4594053.1"/>
    <property type="molecule type" value="Genomic_DNA"/>
</dbReference>
<comment type="caution">
    <text evidence="2">The sequence shown here is derived from an EMBL/GenBank/DDBJ whole genome shotgun (WGS) entry which is preliminary data.</text>
</comment>